<comment type="subcellular location">
    <subcellularLocation>
        <location evidence="2">Cell membrane</location>
    </subcellularLocation>
    <subcellularLocation>
        <location evidence="3">Cytoplasmic vesicle</location>
        <location evidence="3">Clathrin-coated vesicle membrane</location>
    </subcellularLocation>
</comment>
<dbReference type="Proteomes" id="UP001166093">
    <property type="component" value="Unassembled WGS sequence"/>
</dbReference>
<dbReference type="PANTHER" id="PTHR12847:SF15">
    <property type="entry name" value="ADAPTIN EAR-BINDING COAT-ASSOCIATED PROTEIN 1"/>
    <property type="match status" value="1"/>
</dbReference>
<keyword evidence="9" id="KW-0653">Protein transport</keyword>
<feature type="domain" description="NECAP PHear" evidence="14">
    <location>
        <begin position="7"/>
        <end position="164"/>
    </location>
</feature>
<keyword evidence="7" id="KW-0597">Phosphoprotein</keyword>
<reference evidence="15" key="1">
    <citation type="journal article" date="2021" name="Cell">
        <title>Tracing the genetic footprints of vertebrate landing in non-teleost ray-finned fishes.</title>
        <authorList>
            <person name="Bi X."/>
            <person name="Wang K."/>
            <person name="Yang L."/>
            <person name="Pan H."/>
            <person name="Jiang H."/>
            <person name="Wei Q."/>
            <person name="Fang M."/>
            <person name="Yu H."/>
            <person name="Zhu C."/>
            <person name="Cai Y."/>
            <person name="He Y."/>
            <person name="Gan X."/>
            <person name="Zeng H."/>
            <person name="Yu D."/>
            <person name="Zhu Y."/>
            <person name="Jiang H."/>
            <person name="Qiu Q."/>
            <person name="Yang H."/>
            <person name="Zhang Y.E."/>
            <person name="Wang W."/>
            <person name="Zhu M."/>
            <person name="He S."/>
            <person name="Zhang G."/>
        </authorList>
    </citation>
    <scope>NUCLEOTIDE SEQUENCE</scope>
    <source>
        <strain evidence="15">Pddl_001</strain>
    </source>
</reference>
<keyword evidence="5" id="KW-0813">Transport</keyword>
<keyword evidence="11" id="KW-0968">Cytoplasmic vesicle</keyword>
<evidence type="ECO:0000256" key="8">
    <source>
        <dbReference type="ARBA" id="ARBA00022737"/>
    </source>
</evidence>
<evidence type="ECO:0000256" key="10">
    <source>
        <dbReference type="ARBA" id="ARBA00023136"/>
    </source>
</evidence>
<gene>
    <name evidence="15" type="primary">Necap1</name>
    <name evidence="15" type="ORF">GTO93_0006547</name>
</gene>
<evidence type="ECO:0000256" key="9">
    <source>
        <dbReference type="ARBA" id="ARBA00022927"/>
    </source>
</evidence>
<sequence>MASEGEYESVLCVKQDINVYKIPPRASNRGYRASDWKLEQPDWTGRLRITARGKVAYIKLEDKASGELFAQAPVIEFPGITVETVSDSSRYFVIRIQDGNGRSAFIGIGFNDRGDAFDFNVSLQDHFKWVKQENEISKESQNKDTGPKLDLGFKEGQTITLNIGQTKRRDGKPRLQGAVGFGLLPPPPGGKIALPSSTESPNHIPEPVALNSAPRVAAEDTGSLLDLDAPDSVPSVPAQSLDTWGDFSAPARIFLLWQYIHSLTNDPSTVGFLSRKCDSNFNGSQVEANGPKEGLKRQPIPRGAQATLTLAAMVGGPFPTPSSWLAAPSSRSPATIFLAAKMLQGEVGLLTSPPFFVAGSSPGEAEPVTPGEAEPFAALEDIKETASLSDVEPQAALGDAEQQAAPGQAGVRVLAFFAATVAGLFFLPSAAYAGAAEERQHHILVLPLVVEGEAAGSLPLLVEVAEAEAAPAALLLSVAEAEAAPTALLLVVSETEAASAALLLVVEKVEVGTACSLLATKVGAACSLLATKVGTGVALLHSQGTGVALPHSQ</sequence>
<proteinExistence type="inferred from homology"/>
<evidence type="ECO:0000256" key="4">
    <source>
        <dbReference type="ARBA" id="ARBA00007736"/>
    </source>
</evidence>
<evidence type="ECO:0000256" key="3">
    <source>
        <dbReference type="ARBA" id="ARBA00004640"/>
    </source>
</evidence>
<keyword evidence="8" id="KW-0677">Repeat</keyword>
<evidence type="ECO:0000259" key="14">
    <source>
        <dbReference type="Pfam" id="PF07933"/>
    </source>
</evidence>
<keyword evidence="10" id="KW-0472">Membrane</keyword>
<dbReference type="Gene3D" id="2.30.29.30">
    <property type="entry name" value="Pleckstrin-homology domain (PH domain)/Phosphotyrosine-binding domain (PTB)"/>
    <property type="match status" value="1"/>
</dbReference>
<dbReference type="SUPFAM" id="SSF50729">
    <property type="entry name" value="PH domain-like"/>
    <property type="match status" value="1"/>
</dbReference>
<dbReference type="InterPro" id="IPR012466">
    <property type="entry name" value="NECAP_PHear"/>
</dbReference>
<comment type="similarity">
    <text evidence="4">Belongs to the NECAP family.</text>
</comment>
<keyword evidence="16" id="KW-1185">Reference proteome</keyword>
<evidence type="ECO:0000256" key="7">
    <source>
        <dbReference type="ARBA" id="ARBA00022553"/>
    </source>
</evidence>
<evidence type="ECO:0000256" key="5">
    <source>
        <dbReference type="ARBA" id="ARBA00022448"/>
    </source>
</evidence>
<comment type="function">
    <text evidence="1">Involved in endocytosis.</text>
</comment>
<protein>
    <recommendedName>
        <fullName evidence="12">Adaptin ear-binding coat-associated protein 1</fullName>
    </recommendedName>
    <alternativeName>
        <fullName evidence="13">NECAP endocytosis-associated protein 1</fullName>
    </alternativeName>
</protein>
<comment type="caution">
    <text evidence="15">The sequence shown here is derived from an EMBL/GenBank/DDBJ whole genome shotgun (WGS) entry which is preliminary data.</text>
</comment>
<feature type="non-terminal residue" evidence="15">
    <location>
        <position position="1"/>
    </location>
</feature>
<evidence type="ECO:0000256" key="12">
    <source>
        <dbReference type="ARBA" id="ARBA00040664"/>
    </source>
</evidence>
<evidence type="ECO:0000256" key="2">
    <source>
        <dbReference type="ARBA" id="ARBA00004236"/>
    </source>
</evidence>
<keyword evidence="6" id="KW-1003">Cell membrane</keyword>
<dbReference type="PANTHER" id="PTHR12847">
    <property type="entry name" value="ATP-BINDING CASSETTE ABC TRANSPORTER-RELATED"/>
    <property type="match status" value="1"/>
</dbReference>
<dbReference type="EMBL" id="JAAWVQ010036081">
    <property type="protein sequence ID" value="MBN3273983.1"/>
    <property type="molecule type" value="Genomic_DNA"/>
</dbReference>
<dbReference type="InterPro" id="IPR011993">
    <property type="entry name" value="PH-like_dom_sf"/>
</dbReference>
<evidence type="ECO:0000256" key="6">
    <source>
        <dbReference type="ARBA" id="ARBA00022475"/>
    </source>
</evidence>
<name>A0ABS2XIC2_POLSP</name>
<accession>A0ABS2XIC2</accession>
<evidence type="ECO:0000313" key="16">
    <source>
        <dbReference type="Proteomes" id="UP001166093"/>
    </source>
</evidence>
<feature type="non-terminal residue" evidence="15">
    <location>
        <position position="553"/>
    </location>
</feature>
<dbReference type="CDD" id="cd13228">
    <property type="entry name" value="PHear_NECAP"/>
    <property type="match status" value="1"/>
</dbReference>
<evidence type="ECO:0000256" key="1">
    <source>
        <dbReference type="ARBA" id="ARBA00002550"/>
    </source>
</evidence>
<organism evidence="15 16">
    <name type="scientific">Polyodon spathula</name>
    <name type="common">North American paddlefish</name>
    <name type="synonym">Squalus spathula</name>
    <dbReference type="NCBI Taxonomy" id="7913"/>
    <lineage>
        <taxon>Eukaryota</taxon>
        <taxon>Metazoa</taxon>
        <taxon>Chordata</taxon>
        <taxon>Craniata</taxon>
        <taxon>Vertebrata</taxon>
        <taxon>Euteleostomi</taxon>
        <taxon>Actinopterygii</taxon>
        <taxon>Chondrostei</taxon>
        <taxon>Acipenseriformes</taxon>
        <taxon>Polyodontidae</taxon>
        <taxon>Polyodon</taxon>
    </lineage>
</organism>
<evidence type="ECO:0000313" key="15">
    <source>
        <dbReference type="EMBL" id="MBN3273983.1"/>
    </source>
</evidence>
<dbReference type="Pfam" id="PF07933">
    <property type="entry name" value="DUF1681"/>
    <property type="match status" value="1"/>
</dbReference>
<evidence type="ECO:0000256" key="11">
    <source>
        <dbReference type="ARBA" id="ARBA00023329"/>
    </source>
</evidence>
<evidence type="ECO:0000256" key="13">
    <source>
        <dbReference type="ARBA" id="ARBA00042069"/>
    </source>
</evidence>